<feature type="compositionally biased region" description="Basic residues" evidence="7">
    <location>
        <begin position="531"/>
        <end position="558"/>
    </location>
</feature>
<dbReference type="InterPro" id="IPR051748">
    <property type="entry name" value="TNF_Ligand_Superfamily"/>
</dbReference>
<keyword evidence="3" id="KW-0202">Cytokine</keyword>
<dbReference type="Pfam" id="PF00229">
    <property type="entry name" value="TNF"/>
    <property type="match status" value="1"/>
</dbReference>
<accession>A0A336MBP2</accession>
<dbReference type="GO" id="GO:0005125">
    <property type="term" value="F:cytokine activity"/>
    <property type="evidence" value="ECO:0007669"/>
    <property type="project" value="UniProtKB-KW"/>
</dbReference>
<dbReference type="GO" id="GO:0006955">
    <property type="term" value="P:immune response"/>
    <property type="evidence" value="ECO:0007669"/>
    <property type="project" value="InterPro"/>
</dbReference>
<feature type="transmembrane region" description="Helical" evidence="8">
    <location>
        <begin position="43"/>
        <end position="69"/>
    </location>
</feature>
<dbReference type="InterPro" id="IPR008983">
    <property type="entry name" value="Tumour_necrosis_fac-like_dom"/>
</dbReference>
<feature type="region of interest" description="Disordered" evidence="7">
    <location>
        <begin position="528"/>
        <end position="558"/>
    </location>
</feature>
<sequence length="769" mass="89343">MVKNNNNNIIMTAETLKPFLSLSGGASSDSETDVKEMKSRGKALLLCFVIGLLVIFSVTVLSLLIIYMVKVNLLQQKVDEIEQKLMETRKHLRFVEYDDLTDLDDFANSYNKNRVEDDDDEIYLDSNDKSLYGKEKKNITSDYDDDNTFLDDDFGSGDYVYDDEDDESLELYGDDDDEILTGPPNNGAVADIDKNNNIYEDIKKSQLKRNRERRALAGLTRQGVPIMEESYLERRNRTSNEHLEPLLNAHNAPKMKLDWNDSRYSSQIHHQRYQSHHQHHTHQQHRQHTQHNVHPVHHRPSVPVFRSENLPIRETMDDKIVLTDQFGAPRGYAQVIRKRAHSQSSRTNGFYYRRLESVQAPIEYAPPPVRPIHAAAKSKSRQHSNGFSTHKLALHFIRDPRETSHHGHHVREGIIYNDWMLRQNGNKNIDHFIKMDLGVVKIKIEGLYYVYAQMAYDTSFGTDSFVIERNQNRQRRALAGLTRQGVPIMEESYLERRNRTSNEHLEPLLNAHNAPKMKLDWNDSRYSSQLHHQRYQSHHQHHTHQQHRQHTQHNVHPVHHRPAIPVFRSENLPIRETMDDKIVLTDQFGAPRGYAQESVQAPIEYAPPPVRPIHAASKSKSRQHSNGFSTHKLALHFIRDPRETSHHGHHVREGIIYNDWMLRQNRNKNIDHFIKMDLGVVKIKIEGLYYVYAQMAYDTSFGTDSFVIERNQSPELQCSVSSVPNPSTCFTAGILHLKQNDMIYVKDLNMHRSNVKDPHKAFFGMIKLA</sequence>
<feature type="region of interest" description="Disordered" evidence="7">
    <location>
        <begin position="268"/>
        <end position="302"/>
    </location>
</feature>
<comment type="subcellular location">
    <subcellularLocation>
        <location evidence="1">Secreted</location>
    </subcellularLocation>
</comment>
<dbReference type="EMBL" id="UFQT01000356">
    <property type="protein sequence ID" value="SSX23478.1"/>
    <property type="molecule type" value="Genomic_DNA"/>
</dbReference>
<evidence type="ECO:0000256" key="6">
    <source>
        <dbReference type="ARBA" id="ARBA00023180"/>
    </source>
</evidence>
<feature type="compositionally biased region" description="Basic residues" evidence="7">
    <location>
        <begin position="269"/>
        <end position="300"/>
    </location>
</feature>
<keyword evidence="5" id="KW-1015">Disulfide bond</keyword>
<dbReference type="GO" id="GO:0005615">
    <property type="term" value="C:extracellular space"/>
    <property type="evidence" value="ECO:0007669"/>
    <property type="project" value="UniProtKB-KW"/>
</dbReference>
<keyword evidence="8" id="KW-0472">Membrane</keyword>
<dbReference type="PROSITE" id="PS50049">
    <property type="entry name" value="THD_2"/>
    <property type="match status" value="1"/>
</dbReference>
<evidence type="ECO:0000313" key="10">
    <source>
        <dbReference type="EMBL" id="SSX03112.1"/>
    </source>
</evidence>
<dbReference type="VEuPathDB" id="VectorBase:CSON009112"/>
<evidence type="ECO:0000256" key="8">
    <source>
        <dbReference type="SAM" id="Phobius"/>
    </source>
</evidence>
<gene>
    <name evidence="11" type="primary">CSON009112</name>
</gene>
<dbReference type="GO" id="GO:0016020">
    <property type="term" value="C:membrane"/>
    <property type="evidence" value="ECO:0007669"/>
    <property type="project" value="InterPro"/>
</dbReference>
<protein>
    <submittedName>
        <fullName evidence="11">CSON009112 protein</fullName>
    </submittedName>
</protein>
<dbReference type="Gene3D" id="2.60.120.40">
    <property type="match status" value="2"/>
</dbReference>
<evidence type="ECO:0000259" key="9">
    <source>
        <dbReference type="PROSITE" id="PS50049"/>
    </source>
</evidence>
<evidence type="ECO:0000256" key="4">
    <source>
        <dbReference type="ARBA" id="ARBA00022525"/>
    </source>
</evidence>
<organism evidence="11">
    <name type="scientific">Culicoides sonorensis</name>
    <name type="common">Biting midge</name>
    <dbReference type="NCBI Taxonomy" id="179676"/>
    <lineage>
        <taxon>Eukaryota</taxon>
        <taxon>Metazoa</taxon>
        <taxon>Ecdysozoa</taxon>
        <taxon>Arthropoda</taxon>
        <taxon>Hexapoda</taxon>
        <taxon>Insecta</taxon>
        <taxon>Pterygota</taxon>
        <taxon>Neoptera</taxon>
        <taxon>Endopterygota</taxon>
        <taxon>Diptera</taxon>
        <taxon>Nematocera</taxon>
        <taxon>Chironomoidea</taxon>
        <taxon>Ceratopogonidae</taxon>
        <taxon>Ceratopogoninae</taxon>
        <taxon>Culicoides</taxon>
        <taxon>Monoculicoides</taxon>
    </lineage>
</organism>
<keyword evidence="8" id="KW-0812">Transmembrane</keyword>
<evidence type="ECO:0000256" key="2">
    <source>
        <dbReference type="ARBA" id="ARBA00008670"/>
    </source>
</evidence>
<evidence type="ECO:0000313" key="11">
    <source>
        <dbReference type="EMBL" id="SSX23478.1"/>
    </source>
</evidence>
<dbReference type="SUPFAM" id="SSF49842">
    <property type="entry name" value="TNF-like"/>
    <property type="match status" value="2"/>
</dbReference>
<name>A0A336MBP2_CULSO</name>
<dbReference type="InterPro" id="IPR006052">
    <property type="entry name" value="TNF_dom"/>
</dbReference>
<keyword evidence="4" id="KW-0964">Secreted</keyword>
<dbReference type="AlphaFoldDB" id="A0A336MBP2"/>
<reference evidence="10" key="1">
    <citation type="submission" date="2018-04" db="EMBL/GenBank/DDBJ databases">
        <authorList>
            <person name="Go L.Y."/>
            <person name="Mitchell J.A."/>
        </authorList>
    </citation>
    <scope>NUCLEOTIDE SEQUENCE</scope>
    <source>
        <tissue evidence="10">Whole organism</tissue>
    </source>
</reference>
<comment type="similarity">
    <text evidence="2">Belongs to the tumor necrosis factor family.</text>
</comment>
<dbReference type="PANTHER" id="PTHR15151">
    <property type="entry name" value="PROTEIN EIGER"/>
    <property type="match status" value="1"/>
</dbReference>
<dbReference type="EMBL" id="UFQS01000356">
    <property type="protein sequence ID" value="SSX03112.1"/>
    <property type="molecule type" value="Genomic_DNA"/>
</dbReference>
<evidence type="ECO:0000256" key="5">
    <source>
        <dbReference type="ARBA" id="ARBA00023157"/>
    </source>
</evidence>
<proteinExistence type="inferred from homology"/>
<dbReference type="PROSITE" id="PS00251">
    <property type="entry name" value="THD_1"/>
    <property type="match status" value="2"/>
</dbReference>
<evidence type="ECO:0000256" key="7">
    <source>
        <dbReference type="SAM" id="MobiDB-lite"/>
    </source>
</evidence>
<dbReference type="InterPro" id="IPR021184">
    <property type="entry name" value="TNF_CS"/>
</dbReference>
<evidence type="ECO:0000256" key="3">
    <source>
        <dbReference type="ARBA" id="ARBA00022514"/>
    </source>
</evidence>
<dbReference type="GO" id="GO:0005164">
    <property type="term" value="F:tumor necrosis factor receptor binding"/>
    <property type="evidence" value="ECO:0007669"/>
    <property type="project" value="InterPro"/>
</dbReference>
<feature type="domain" description="THD" evidence="9">
    <location>
        <begin position="633"/>
        <end position="768"/>
    </location>
</feature>
<evidence type="ECO:0000256" key="1">
    <source>
        <dbReference type="ARBA" id="ARBA00004613"/>
    </source>
</evidence>
<keyword evidence="8" id="KW-1133">Transmembrane helix</keyword>
<reference evidence="11" key="2">
    <citation type="submission" date="2018-07" db="EMBL/GenBank/DDBJ databases">
        <authorList>
            <person name="Quirk P.G."/>
            <person name="Krulwich T.A."/>
        </authorList>
    </citation>
    <scope>NUCLEOTIDE SEQUENCE</scope>
</reference>
<dbReference type="PANTHER" id="PTHR15151:SF24">
    <property type="entry name" value="A PROLIFERATION-INDUCING LIGAND-LIKE PROTEIN-RELATED"/>
    <property type="match status" value="1"/>
</dbReference>
<keyword evidence="6" id="KW-0325">Glycoprotein</keyword>